<dbReference type="Proteomes" id="UP000273405">
    <property type="component" value="Unassembled WGS sequence"/>
</dbReference>
<dbReference type="AlphaFoldDB" id="A0A3A8NCT5"/>
<sequence>MTPPPSANAPPAPPVEDAAKAVGTLQVSAIPYATVFLGAKRLGDVQGRTSFKVAPGTYTLQFQHPAGSRTYTVVVPANGTVTQDFRAPKSR</sequence>
<evidence type="ECO:0008006" key="3">
    <source>
        <dbReference type="Google" id="ProtNLM"/>
    </source>
</evidence>
<gene>
    <name evidence="1" type="ORF">D7X12_28515</name>
</gene>
<organism evidence="1 2">
    <name type="scientific">Corallococcus sicarius</name>
    <dbReference type="NCBI Taxonomy" id="2316726"/>
    <lineage>
        <taxon>Bacteria</taxon>
        <taxon>Pseudomonadati</taxon>
        <taxon>Myxococcota</taxon>
        <taxon>Myxococcia</taxon>
        <taxon>Myxococcales</taxon>
        <taxon>Cystobacterineae</taxon>
        <taxon>Myxococcaceae</taxon>
        <taxon>Corallococcus</taxon>
    </lineage>
</organism>
<protein>
    <recommendedName>
        <fullName evidence="3">Serine/threonine protein kinase</fullName>
    </recommendedName>
</protein>
<accession>A0A3A8NCT5</accession>
<keyword evidence="2" id="KW-1185">Reference proteome</keyword>
<comment type="caution">
    <text evidence="1">The sequence shown here is derived from an EMBL/GenBank/DDBJ whole genome shotgun (WGS) entry which is preliminary data.</text>
</comment>
<reference evidence="2" key="1">
    <citation type="submission" date="2018-09" db="EMBL/GenBank/DDBJ databases">
        <authorList>
            <person name="Livingstone P.G."/>
            <person name="Whitworth D.E."/>
        </authorList>
    </citation>
    <scope>NUCLEOTIDE SEQUENCE [LARGE SCALE GENOMIC DNA]</scope>
    <source>
        <strain evidence="2">CA040B</strain>
    </source>
</reference>
<evidence type="ECO:0000313" key="1">
    <source>
        <dbReference type="EMBL" id="RKH37762.1"/>
    </source>
</evidence>
<name>A0A3A8NCT5_9BACT</name>
<evidence type="ECO:0000313" key="2">
    <source>
        <dbReference type="Proteomes" id="UP000273405"/>
    </source>
</evidence>
<proteinExistence type="predicted"/>
<dbReference type="EMBL" id="RAWG01000224">
    <property type="protein sequence ID" value="RKH37762.1"/>
    <property type="molecule type" value="Genomic_DNA"/>
</dbReference>